<dbReference type="Proteomes" id="UP001289374">
    <property type="component" value="Unassembled WGS sequence"/>
</dbReference>
<dbReference type="InterPro" id="IPR053134">
    <property type="entry name" value="RNA-dir_DNA_polymerase"/>
</dbReference>
<name>A0AAE1WDP7_9LAMI</name>
<dbReference type="PANTHER" id="PTHR24559">
    <property type="entry name" value="TRANSPOSON TY3-I GAG-POL POLYPROTEIN"/>
    <property type="match status" value="1"/>
</dbReference>
<accession>A0AAE1WDP7</accession>
<proteinExistence type="predicted"/>
<dbReference type="InterPro" id="IPR043128">
    <property type="entry name" value="Rev_trsase/Diguanyl_cyclase"/>
</dbReference>
<dbReference type="SUPFAM" id="SSF56672">
    <property type="entry name" value="DNA/RNA polymerases"/>
    <property type="match status" value="1"/>
</dbReference>
<sequence>MNADAGSQNDPMVIRMGIANLVVNKVLINHGSSVDILSMDVLRKMEIRVASLEHVGTLLIGFGGSKESAKDPYPLPQIELLVDSTMGFALFSMMNAYQGYHQIFMVVEDRDKTSFITENSICCYDVMPFGLKNASATYRLRPDRLAQGRYSHHRFRIPSSYFNPQRHKGTYGRGIYGE</sequence>
<dbReference type="InterPro" id="IPR043502">
    <property type="entry name" value="DNA/RNA_pol_sf"/>
</dbReference>
<reference evidence="1" key="1">
    <citation type="submission" date="2020-06" db="EMBL/GenBank/DDBJ databases">
        <authorList>
            <person name="Li T."/>
            <person name="Hu X."/>
            <person name="Zhang T."/>
            <person name="Song X."/>
            <person name="Zhang H."/>
            <person name="Dai N."/>
            <person name="Sheng W."/>
            <person name="Hou X."/>
            <person name="Wei L."/>
        </authorList>
    </citation>
    <scope>NUCLEOTIDE SEQUENCE</scope>
    <source>
        <strain evidence="1">K16</strain>
        <tissue evidence="1">Leaf</tissue>
    </source>
</reference>
<gene>
    <name evidence="1" type="ORF">Sango_1919800</name>
</gene>
<dbReference type="EMBL" id="JACGWL010000011">
    <property type="protein sequence ID" value="KAK4391420.1"/>
    <property type="molecule type" value="Genomic_DNA"/>
</dbReference>
<reference evidence="1" key="2">
    <citation type="journal article" date="2024" name="Plant">
        <title>Genomic evolution and insights into agronomic trait innovations of Sesamum species.</title>
        <authorList>
            <person name="Miao H."/>
            <person name="Wang L."/>
            <person name="Qu L."/>
            <person name="Liu H."/>
            <person name="Sun Y."/>
            <person name="Le M."/>
            <person name="Wang Q."/>
            <person name="Wei S."/>
            <person name="Zheng Y."/>
            <person name="Lin W."/>
            <person name="Duan Y."/>
            <person name="Cao H."/>
            <person name="Xiong S."/>
            <person name="Wang X."/>
            <person name="Wei L."/>
            <person name="Li C."/>
            <person name="Ma Q."/>
            <person name="Ju M."/>
            <person name="Zhao R."/>
            <person name="Li G."/>
            <person name="Mu C."/>
            <person name="Tian Q."/>
            <person name="Mei H."/>
            <person name="Zhang T."/>
            <person name="Gao T."/>
            <person name="Zhang H."/>
        </authorList>
    </citation>
    <scope>NUCLEOTIDE SEQUENCE</scope>
    <source>
        <strain evidence="1">K16</strain>
    </source>
</reference>
<dbReference type="Gene3D" id="3.10.10.10">
    <property type="entry name" value="HIV Type 1 Reverse Transcriptase, subunit A, domain 1"/>
    <property type="match status" value="1"/>
</dbReference>
<keyword evidence="2" id="KW-1185">Reference proteome</keyword>
<dbReference type="Gene3D" id="3.30.70.270">
    <property type="match status" value="1"/>
</dbReference>
<evidence type="ECO:0000313" key="1">
    <source>
        <dbReference type="EMBL" id="KAK4391420.1"/>
    </source>
</evidence>
<protein>
    <submittedName>
        <fullName evidence="1">Uncharacterized protein</fullName>
    </submittedName>
</protein>
<dbReference type="PANTHER" id="PTHR24559:SF430">
    <property type="entry name" value="RNA-DIRECTED DNA POLYMERASE"/>
    <property type="match status" value="1"/>
</dbReference>
<comment type="caution">
    <text evidence="1">The sequence shown here is derived from an EMBL/GenBank/DDBJ whole genome shotgun (WGS) entry which is preliminary data.</text>
</comment>
<dbReference type="AlphaFoldDB" id="A0AAE1WDP7"/>
<evidence type="ECO:0000313" key="2">
    <source>
        <dbReference type="Proteomes" id="UP001289374"/>
    </source>
</evidence>
<organism evidence="1 2">
    <name type="scientific">Sesamum angolense</name>
    <dbReference type="NCBI Taxonomy" id="2727404"/>
    <lineage>
        <taxon>Eukaryota</taxon>
        <taxon>Viridiplantae</taxon>
        <taxon>Streptophyta</taxon>
        <taxon>Embryophyta</taxon>
        <taxon>Tracheophyta</taxon>
        <taxon>Spermatophyta</taxon>
        <taxon>Magnoliopsida</taxon>
        <taxon>eudicotyledons</taxon>
        <taxon>Gunneridae</taxon>
        <taxon>Pentapetalae</taxon>
        <taxon>asterids</taxon>
        <taxon>lamiids</taxon>
        <taxon>Lamiales</taxon>
        <taxon>Pedaliaceae</taxon>
        <taxon>Sesamum</taxon>
    </lineage>
</organism>